<evidence type="ECO:0000313" key="2">
    <source>
        <dbReference type="Proteomes" id="UP000010792"/>
    </source>
</evidence>
<dbReference type="STRING" id="1125847.NT26_0330"/>
<accession>L0NB07</accession>
<keyword evidence="2" id="KW-1185">Reference proteome</keyword>
<sequence length="191" mass="20602">MGDPTIIDVEIALTRTGTKKAATQQQDRLDAAVIRNTKTGPEVVFCEAKHFTNIALRANGDGLPTVIGQIKDYERALTRYANALKEGYVEVASALVRINAMKKLVRGGDAPAVHQAIRQIAGNGTRPVIDTKLHLLIFGFAKAQRDNPREKSTLKSWKSSLAGGFAPSATDAPVCGNPGNRSDFFAESRNL</sequence>
<dbReference type="AlphaFoldDB" id="L0NB07"/>
<gene>
    <name evidence="1" type="ORF">NT26_0330</name>
</gene>
<proteinExistence type="predicted"/>
<protein>
    <submittedName>
        <fullName evidence="1">Uncharacterized protein</fullName>
    </submittedName>
</protein>
<dbReference type="Proteomes" id="UP000010792">
    <property type="component" value="Chromosome"/>
</dbReference>
<reference evidence="1 2" key="1">
    <citation type="journal article" date="2013" name="Genome Biol. Evol.">
        <title>Life in an arsenic-containing gold mine: genome and physiology of the autotrophic arsenite-oxidizing bacterium rhizobium sp. NT-26.</title>
        <authorList>
            <person name="Andres J."/>
            <person name="Arsene-Ploetze F."/>
            <person name="Barbe V."/>
            <person name="Brochier-Armanet C."/>
            <person name="Cleiss-Arnold J."/>
            <person name="Coppee J.Y."/>
            <person name="Dillies M.A."/>
            <person name="Geist"/>
            <person name="L"/>
            <person name="Joublin A."/>
            <person name="Koechler S."/>
            <person name="Lassalle F."/>
            <person name="Marchal M."/>
            <person name="Medigue C."/>
            <person name="Muller D."/>
            <person name="Nesme X."/>
            <person name="Plewniak F."/>
            <person name="Proux C."/>
            <person name="Ramirez-Bahena M.H."/>
            <person name="Schenowitz C."/>
            <person name="Sismeiro O."/>
            <person name="Vallenet D."/>
            <person name="Santini J.M."/>
            <person name="Bertin P.N."/>
        </authorList>
    </citation>
    <scope>NUCLEOTIDE SEQUENCE [LARGE SCALE GENOMIC DNA]</scope>
    <source>
        <strain evidence="1 2">NT-26</strain>
    </source>
</reference>
<organism evidence="1 2">
    <name type="scientific">Pseudorhizobium banfieldiae</name>
    <dbReference type="NCBI Taxonomy" id="1125847"/>
    <lineage>
        <taxon>Bacteria</taxon>
        <taxon>Pseudomonadati</taxon>
        <taxon>Pseudomonadota</taxon>
        <taxon>Alphaproteobacteria</taxon>
        <taxon>Hyphomicrobiales</taxon>
        <taxon>Rhizobiaceae</taxon>
        <taxon>Rhizobium/Agrobacterium group</taxon>
        <taxon>Pseudorhizobium</taxon>
    </lineage>
</organism>
<dbReference type="EMBL" id="FO082820">
    <property type="protein sequence ID" value="CCF18054.1"/>
    <property type="molecule type" value="Genomic_DNA"/>
</dbReference>
<name>L0NB07_9HYPH</name>
<evidence type="ECO:0000313" key="1">
    <source>
        <dbReference type="EMBL" id="CCF18054.1"/>
    </source>
</evidence>
<dbReference type="KEGG" id="rht:NT26_0330"/>